<reference evidence="7" key="1">
    <citation type="submission" date="2022-07" db="EMBL/GenBank/DDBJ databases">
        <title>Taxonomy of Novel Oxalotrophic and Methylotrophic Bacteria.</title>
        <authorList>
            <person name="Sahin N."/>
            <person name="Tani A."/>
        </authorList>
    </citation>
    <scope>NUCLEOTIDE SEQUENCE</scope>
    <source>
        <strain evidence="7">Y10</strain>
    </source>
</reference>
<comment type="caution">
    <text evidence="7">The sequence shown here is derived from an EMBL/GenBank/DDBJ whole genome shotgun (WGS) entry which is preliminary data.</text>
</comment>
<evidence type="ECO:0000256" key="5">
    <source>
        <dbReference type="ARBA" id="ARBA00023285"/>
    </source>
</evidence>
<keyword evidence="5" id="KW-0170">Cobalt</keyword>
<dbReference type="PANTHER" id="PTHR48101">
    <property type="entry name" value="METHYLMALONYL-COA MUTASE, MITOCHONDRIAL-RELATED"/>
    <property type="match status" value="1"/>
</dbReference>
<keyword evidence="4" id="KW-0413">Isomerase</keyword>
<dbReference type="InterPro" id="IPR016176">
    <property type="entry name" value="Cbl-dep_enz_cat"/>
</dbReference>
<protein>
    <submittedName>
        <fullName evidence="7">Methylmalonyl-CoA mutase small subunit</fullName>
    </submittedName>
</protein>
<dbReference type="RefSeq" id="WP_281764954.1">
    <property type="nucleotide sequence ID" value="NZ_BRVO01000002.1"/>
</dbReference>
<dbReference type="SUPFAM" id="SSF52242">
    <property type="entry name" value="Cobalamin (vitamin B12)-binding domain"/>
    <property type="match status" value="1"/>
</dbReference>
<proteinExistence type="inferred from homology"/>
<evidence type="ECO:0000256" key="1">
    <source>
        <dbReference type="ARBA" id="ARBA00001922"/>
    </source>
</evidence>
<dbReference type="EMBL" id="BRVO01000002">
    <property type="protein sequence ID" value="GLB49317.1"/>
    <property type="molecule type" value="Genomic_DNA"/>
</dbReference>
<evidence type="ECO:0000256" key="2">
    <source>
        <dbReference type="ARBA" id="ARBA00008465"/>
    </source>
</evidence>
<evidence type="ECO:0000313" key="8">
    <source>
        <dbReference type="Proteomes" id="UP001143543"/>
    </source>
</evidence>
<organism evidence="7 8">
    <name type="scientific">Neptunitalea lumnitzerae</name>
    <dbReference type="NCBI Taxonomy" id="2965509"/>
    <lineage>
        <taxon>Bacteria</taxon>
        <taxon>Pseudomonadati</taxon>
        <taxon>Bacteroidota</taxon>
        <taxon>Flavobacteriia</taxon>
        <taxon>Flavobacteriales</taxon>
        <taxon>Flavobacteriaceae</taxon>
        <taxon>Neptunitalea</taxon>
    </lineage>
</organism>
<keyword evidence="3" id="KW-0846">Cobalamin</keyword>
<dbReference type="InterPro" id="IPR036724">
    <property type="entry name" value="Cobalamin-bd_sf"/>
</dbReference>
<keyword evidence="8" id="KW-1185">Reference proteome</keyword>
<dbReference type="SUPFAM" id="SSF51703">
    <property type="entry name" value="Cobalamin (vitamin B12)-dependent enzymes"/>
    <property type="match status" value="1"/>
</dbReference>
<comment type="similarity">
    <text evidence="2">Belongs to the methylmalonyl-CoA mutase family.</text>
</comment>
<feature type="domain" description="Methylmalonyl-CoA mutase alpha/beta chain catalytic" evidence="6">
    <location>
        <begin position="115"/>
        <end position="446"/>
    </location>
</feature>
<evidence type="ECO:0000259" key="6">
    <source>
        <dbReference type="Pfam" id="PF01642"/>
    </source>
</evidence>
<dbReference type="InterPro" id="IPR006099">
    <property type="entry name" value="MeMalonylCoA_mutase_a/b_cat"/>
</dbReference>
<evidence type="ECO:0000313" key="7">
    <source>
        <dbReference type="EMBL" id="GLB49317.1"/>
    </source>
</evidence>
<sequence>MEKELNLLKTFPPVNKEEWVQKATEDLKGADFDRKLVWKTYEGIPVQPFYTAEDTEGKQLPSEILNIEDPNHRTWNNYLQIEVADESEANRLAVKMIAFDATGILFILREPASTNLEILLKGLDLENLAVSFKTEKPSAQLIENYFNYCSSKSVALEKLTGFYQSDVLELLTTQGIKPEYTELAKILELTSKATKFYGLTIQSHAFADSGANIAQEIALVNNKLVEYITELTEVSELAIDEVFKNVLFHTAIGGDYFFEISKIRALRLVFQSIAAHYGVPQTTVQIVASSGLWTKSLFDPNVNLLRNTTEAMAAVLGGCDGLLIQPHDSSFQKPSDFSHRIALNVSNLLKGESHFDKVTDPSAGSYYIENLTDGLVEKALELFKEVESKNGFVKAFSSGFIPEIIQQSKAQKEKDITARKKVIVGTNKYPNLTEKVTVETIEKVADNTAVLQPQRASNAFDTLRLTTLKNFKETGNIPKVYLSCFGNLAMRKARATFAAEFFGIAGFQILGEHMYSAIEEAAKQAANSEGDIIVMCSSDQDYVSDGVEFATTFKSIAPEKQLVLAGYPADMVDSLKAAGVDSFIHVKTNAIEALSEYQNMLFEPSKTL</sequence>
<dbReference type="Proteomes" id="UP001143543">
    <property type="component" value="Unassembled WGS sequence"/>
</dbReference>
<accession>A0ABQ5MK73</accession>
<gene>
    <name evidence="7" type="ORF">Y10_16850</name>
</gene>
<dbReference type="Gene3D" id="3.20.20.240">
    <property type="entry name" value="Methylmalonyl-CoA mutase"/>
    <property type="match status" value="1"/>
</dbReference>
<evidence type="ECO:0000256" key="4">
    <source>
        <dbReference type="ARBA" id="ARBA00023235"/>
    </source>
</evidence>
<name>A0ABQ5MK73_9FLAO</name>
<evidence type="ECO:0000256" key="3">
    <source>
        <dbReference type="ARBA" id="ARBA00022628"/>
    </source>
</evidence>
<dbReference type="PANTHER" id="PTHR48101:SF1">
    <property type="entry name" value="METHYLMALONYL-COA MUTASE, LARGE SUBUNIT"/>
    <property type="match status" value="1"/>
</dbReference>
<comment type="cofactor">
    <cofactor evidence="1">
        <name>adenosylcob(III)alamin</name>
        <dbReference type="ChEBI" id="CHEBI:18408"/>
    </cofactor>
</comment>
<dbReference type="Pfam" id="PF01642">
    <property type="entry name" value="MM_CoA_mutase"/>
    <property type="match status" value="1"/>
</dbReference>
<dbReference type="Gene3D" id="3.40.50.280">
    <property type="entry name" value="Cobalamin-binding domain"/>
    <property type="match status" value="1"/>
</dbReference>